<dbReference type="AlphaFoldDB" id="A0A856M5C9"/>
<protein>
    <submittedName>
        <fullName evidence="1">Uncharacterized protein</fullName>
    </submittedName>
</protein>
<dbReference type="GeneID" id="39574294"/>
<dbReference type="KEGG" id="psua:FLK61_00170"/>
<keyword evidence="2" id="KW-1185">Reference proteome</keyword>
<gene>
    <name evidence="1" type="ORF">FLK61_00170</name>
</gene>
<proteinExistence type="predicted"/>
<dbReference type="Proteomes" id="UP000318138">
    <property type="component" value="Plasmid unnamed1"/>
</dbReference>
<evidence type="ECO:0000313" key="2">
    <source>
        <dbReference type="Proteomes" id="UP000318138"/>
    </source>
</evidence>
<organism evidence="1 2">
    <name type="scientific">Paenalkalicoccus suaedae</name>
    <dbReference type="NCBI Taxonomy" id="2592382"/>
    <lineage>
        <taxon>Bacteria</taxon>
        <taxon>Bacillati</taxon>
        <taxon>Bacillota</taxon>
        <taxon>Bacilli</taxon>
        <taxon>Bacillales</taxon>
        <taxon>Bacillaceae</taxon>
        <taxon>Paenalkalicoccus</taxon>
    </lineage>
</organism>
<reference evidence="1 2" key="1">
    <citation type="submission" date="2019-07" db="EMBL/GenBank/DDBJ databases">
        <title>Bacillus alkalisoli sp. nov. isolated from saline soil.</title>
        <authorList>
            <person name="Sun J.-Q."/>
            <person name="Xu L."/>
        </authorList>
    </citation>
    <scope>NUCLEOTIDE SEQUENCE [LARGE SCALE GENOMIC DNA]</scope>
    <source>
        <strain evidence="1 2">M4U3P1</strain>
        <plasmid evidence="1 2">unnamed1</plasmid>
    </source>
</reference>
<geneLocation type="plasmid" evidence="1 2">
    <name>unnamed1</name>
</geneLocation>
<dbReference type="RefSeq" id="WP_013603227.1">
    <property type="nucleotide sequence ID" value="NZ_CP041370.1"/>
</dbReference>
<name>A0A856M5C9_9BACI</name>
<sequence>MVNKEVSISDEQLKRIGLDLLNFGLVYIRSISGAGHFPKREQAIVNDVCYRMSDALHNLPEHLIYFNRLLILDELEKLALTVSRIPKTNIVQNPTLQLIVEKIKLLSGDSCCNTQ</sequence>
<accession>A0A856M5C9</accession>
<evidence type="ECO:0000313" key="1">
    <source>
        <dbReference type="EMBL" id="QDK92265.1"/>
    </source>
</evidence>
<keyword evidence="1" id="KW-0614">Plasmid</keyword>
<dbReference type="EMBL" id="CP041370">
    <property type="protein sequence ID" value="QDK92265.1"/>
    <property type="molecule type" value="Genomic_DNA"/>
</dbReference>